<name>A0A835URZ4_VANPL</name>
<dbReference type="AlphaFoldDB" id="A0A835URZ4"/>
<accession>A0A835URZ4</accession>
<dbReference type="EMBL" id="JADCNM010000008">
    <property type="protein sequence ID" value="KAG0471773.1"/>
    <property type="molecule type" value="Genomic_DNA"/>
</dbReference>
<comment type="caution">
    <text evidence="1">The sequence shown here is derived from an EMBL/GenBank/DDBJ whole genome shotgun (WGS) entry which is preliminary data.</text>
</comment>
<reference evidence="1 2" key="1">
    <citation type="journal article" date="2020" name="Nat. Food">
        <title>A phased Vanilla planifolia genome enables genetic improvement of flavour and production.</title>
        <authorList>
            <person name="Hasing T."/>
            <person name="Tang H."/>
            <person name="Brym M."/>
            <person name="Khazi F."/>
            <person name="Huang T."/>
            <person name="Chambers A.H."/>
        </authorList>
    </citation>
    <scope>NUCLEOTIDE SEQUENCE [LARGE SCALE GENOMIC DNA]</scope>
    <source>
        <tissue evidence="1">Leaf</tissue>
    </source>
</reference>
<evidence type="ECO:0000313" key="2">
    <source>
        <dbReference type="Proteomes" id="UP000639772"/>
    </source>
</evidence>
<sequence>MPFLREKEMVLQSLDIREVYSLNLMSRSNRLDSKEACTVEATVGEPQVTRAGTKNSKTMIERINKEDVIFTGKERIE</sequence>
<organism evidence="1 2">
    <name type="scientific">Vanilla planifolia</name>
    <name type="common">Vanilla</name>
    <dbReference type="NCBI Taxonomy" id="51239"/>
    <lineage>
        <taxon>Eukaryota</taxon>
        <taxon>Viridiplantae</taxon>
        <taxon>Streptophyta</taxon>
        <taxon>Embryophyta</taxon>
        <taxon>Tracheophyta</taxon>
        <taxon>Spermatophyta</taxon>
        <taxon>Magnoliopsida</taxon>
        <taxon>Liliopsida</taxon>
        <taxon>Asparagales</taxon>
        <taxon>Orchidaceae</taxon>
        <taxon>Vanilloideae</taxon>
        <taxon>Vanilleae</taxon>
        <taxon>Vanilla</taxon>
    </lineage>
</organism>
<protein>
    <submittedName>
        <fullName evidence="1">Uncharacterized protein</fullName>
    </submittedName>
</protein>
<dbReference type="Proteomes" id="UP000639772">
    <property type="component" value="Unassembled WGS sequence"/>
</dbReference>
<evidence type="ECO:0000313" key="1">
    <source>
        <dbReference type="EMBL" id="KAG0471773.1"/>
    </source>
</evidence>
<gene>
    <name evidence="1" type="ORF">HPP92_016319</name>
</gene>
<proteinExistence type="predicted"/>